<feature type="compositionally biased region" description="Basic residues" evidence="9">
    <location>
        <begin position="239"/>
        <end position="255"/>
    </location>
</feature>
<evidence type="ECO:0000256" key="8">
    <source>
        <dbReference type="ARBA" id="ARBA00023136"/>
    </source>
</evidence>
<dbReference type="EC" id="1.14.19.17" evidence="3"/>
<dbReference type="PANTHER" id="PTHR12879:SF8">
    <property type="entry name" value="SPHINGOLIPID DELTA(4)-DESATURASE DES1"/>
    <property type="match status" value="1"/>
</dbReference>
<evidence type="ECO:0000259" key="12">
    <source>
        <dbReference type="Pfam" id="PF08557"/>
    </source>
</evidence>
<evidence type="ECO:0000256" key="4">
    <source>
        <dbReference type="ARBA" id="ARBA00022692"/>
    </source>
</evidence>
<evidence type="ECO:0000256" key="3">
    <source>
        <dbReference type="ARBA" id="ARBA00012021"/>
    </source>
</evidence>
<keyword evidence="7" id="KW-0443">Lipid metabolism</keyword>
<dbReference type="EMBL" id="JQFK01000015">
    <property type="protein sequence ID" value="KGK38830.1"/>
    <property type="molecule type" value="Genomic_DNA"/>
</dbReference>
<evidence type="ECO:0000256" key="6">
    <source>
        <dbReference type="ARBA" id="ARBA00023002"/>
    </source>
</evidence>
<dbReference type="GO" id="GO:0016020">
    <property type="term" value="C:membrane"/>
    <property type="evidence" value="ECO:0007669"/>
    <property type="project" value="UniProtKB-SubCell"/>
</dbReference>
<feature type="domain" description="Sphingolipid delta4-desaturase N-terminal" evidence="12">
    <location>
        <begin position="311"/>
        <end position="329"/>
    </location>
</feature>
<comment type="subcellular location">
    <subcellularLocation>
        <location evidence="1">Membrane</location>
        <topology evidence="1">Multi-pass membrane protein</topology>
    </subcellularLocation>
</comment>
<dbReference type="eggNOG" id="KOG2987">
    <property type="taxonomic scope" value="Eukaryota"/>
</dbReference>
<dbReference type="HOGENOM" id="CLU_434151_0_0_1"/>
<feature type="region of interest" description="Disordered" evidence="9">
    <location>
        <begin position="203"/>
        <end position="263"/>
    </location>
</feature>
<evidence type="ECO:0000256" key="5">
    <source>
        <dbReference type="ARBA" id="ARBA00022989"/>
    </source>
</evidence>
<keyword evidence="4 10" id="KW-0812">Transmembrane</keyword>
<feature type="compositionally biased region" description="Polar residues" evidence="9">
    <location>
        <begin position="203"/>
        <end position="218"/>
    </location>
</feature>
<feature type="transmembrane region" description="Helical" evidence="10">
    <location>
        <begin position="437"/>
        <end position="459"/>
    </location>
</feature>
<sequence length="630" mass="72582">MPAKNTLDYLERVLDPVAKRTRGRHSILLLNPSLAQYRDTIAGLYRHLEYDPPTEILTAIPQRDVLNYTCIKPTAESASAIGPVEIYTICQDNYTNLRLLNPLRTCSADITVVVFIDIERNRLMETVNGHNYIERSDQNSLAVFKETCIRPILEETTTILNDTSLNQSQVLKEVEDDNAMHHRVARLSITVDDDSYKEHQKFLTSLKSQSENQESSAFSGDEETPYNVPVATTNERFPKSSKKRKNEKRKQRKLQKKLERQQQIENGTALLREMIDNSNQNTSAIDDDDDDGGDGNGNDNGNRDNIPLHLKAILKKYPQVTKLTGPEPLTKWISLAVVLLQFTIAYLLRNTSPLSWKFLLIAWGVGGFASQNCFLCIHELSHNLGFRKPLYNRLFSIISNLPIGIPYSASFQPYHQLHHKFLGDEVYDTDLPTRLEALLLSSVLGKAFFTTFQIFFYAFRPMFVTQIEFTAIHLLNVVVQFVVDYYIVKYWGWNSLMYFLLSSFFAGSLHPTAGHFVAEHYIFDPPAQFKEFESPPPMETHSYYGPLNMLTWNVGYHNEHHDFPYVAWSKLPVLRETAPEFYNQVPEIKSWCWIIVDFVFNHDVTMYNRVKRHTAGPRARRSVDYNDNSK</sequence>
<evidence type="ECO:0000256" key="10">
    <source>
        <dbReference type="SAM" id="Phobius"/>
    </source>
</evidence>
<comment type="caution">
    <text evidence="13">The sequence shown here is derived from an EMBL/GenBank/DDBJ whole genome shotgun (WGS) entry which is preliminary data.</text>
</comment>
<gene>
    <name evidence="13" type="ORF">JL09_g2049</name>
</gene>
<dbReference type="CDD" id="cd03508">
    <property type="entry name" value="Delta4-sphingolipid-FADS-like"/>
    <property type="match status" value="1"/>
</dbReference>
<evidence type="ECO:0000256" key="9">
    <source>
        <dbReference type="SAM" id="MobiDB-lite"/>
    </source>
</evidence>
<accession>A0A099P1N6</accession>
<dbReference type="Pfam" id="PF08557">
    <property type="entry name" value="Lipid_DES"/>
    <property type="match status" value="1"/>
</dbReference>
<evidence type="ECO:0000313" key="13">
    <source>
        <dbReference type="EMBL" id="KGK38830.1"/>
    </source>
</evidence>
<name>A0A099P1N6_PICKU</name>
<dbReference type="VEuPathDB" id="FungiDB:C5L36_0B01370"/>
<keyword evidence="5 10" id="KW-1133">Transmembrane helix</keyword>
<organism evidence="13 14">
    <name type="scientific">Pichia kudriavzevii</name>
    <name type="common">Yeast</name>
    <name type="synonym">Issatchenkia orientalis</name>
    <dbReference type="NCBI Taxonomy" id="4909"/>
    <lineage>
        <taxon>Eukaryota</taxon>
        <taxon>Fungi</taxon>
        <taxon>Dikarya</taxon>
        <taxon>Ascomycota</taxon>
        <taxon>Saccharomycotina</taxon>
        <taxon>Pichiomycetes</taxon>
        <taxon>Pichiales</taxon>
        <taxon>Pichiaceae</taxon>
        <taxon>Pichia</taxon>
    </lineage>
</organism>
<feature type="transmembrane region" description="Helical" evidence="10">
    <location>
        <begin position="471"/>
        <end position="491"/>
    </location>
</feature>
<evidence type="ECO:0000256" key="2">
    <source>
        <dbReference type="ARBA" id="ARBA00006146"/>
    </source>
</evidence>
<feature type="domain" description="Fatty acid desaturase" evidence="11">
    <location>
        <begin position="355"/>
        <end position="581"/>
    </location>
</feature>
<dbReference type="PANTHER" id="PTHR12879">
    <property type="entry name" value="SPHINGOLIPID DELTA 4 DESATURASE/C-4 HYDROXYLASE PROTEIN DES2"/>
    <property type="match status" value="1"/>
</dbReference>
<evidence type="ECO:0000259" key="11">
    <source>
        <dbReference type="Pfam" id="PF00487"/>
    </source>
</evidence>
<evidence type="ECO:0000256" key="1">
    <source>
        <dbReference type="ARBA" id="ARBA00004141"/>
    </source>
</evidence>
<proteinExistence type="inferred from homology"/>
<dbReference type="InterPro" id="IPR013866">
    <property type="entry name" value="Sphingolipid_d4-desaturase_N"/>
</dbReference>
<feature type="region of interest" description="Disordered" evidence="9">
    <location>
        <begin position="280"/>
        <end position="304"/>
    </location>
</feature>
<dbReference type="AlphaFoldDB" id="A0A099P1N6"/>
<dbReference type="GO" id="GO:0046513">
    <property type="term" value="P:ceramide biosynthetic process"/>
    <property type="evidence" value="ECO:0007669"/>
    <property type="project" value="TreeGrafter"/>
</dbReference>
<keyword evidence="6" id="KW-0560">Oxidoreductase</keyword>
<keyword evidence="8 10" id="KW-0472">Membrane</keyword>
<dbReference type="Pfam" id="PF00487">
    <property type="entry name" value="FA_desaturase"/>
    <property type="match status" value="1"/>
</dbReference>
<dbReference type="Proteomes" id="UP000029867">
    <property type="component" value="Unassembled WGS sequence"/>
</dbReference>
<comment type="similarity">
    <text evidence="2">Belongs to the fatty acid desaturase type 1 family. DEGS subfamily.</text>
</comment>
<protein>
    <recommendedName>
        <fullName evidence="3">sphingolipid 4-desaturase</fullName>
        <ecNumber evidence="3">1.14.19.17</ecNumber>
    </recommendedName>
</protein>
<dbReference type="InterPro" id="IPR011388">
    <property type="entry name" value="DES1/DES2"/>
</dbReference>
<evidence type="ECO:0000313" key="14">
    <source>
        <dbReference type="Proteomes" id="UP000029867"/>
    </source>
</evidence>
<dbReference type="VEuPathDB" id="FungiDB:C5L36_0B01380"/>
<dbReference type="GO" id="GO:0042284">
    <property type="term" value="F:sphingolipid delta-4 desaturase activity"/>
    <property type="evidence" value="ECO:0007669"/>
    <property type="project" value="UniProtKB-EC"/>
</dbReference>
<reference evidence="14" key="1">
    <citation type="journal article" date="2014" name="Microb. Cell Fact.">
        <title>Exploiting Issatchenkia orientalis SD108 for succinic acid production.</title>
        <authorList>
            <person name="Xiao H."/>
            <person name="Shao Z."/>
            <person name="Jiang Y."/>
            <person name="Dole S."/>
            <person name="Zhao H."/>
        </authorList>
    </citation>
    <scope>NUCLEOTIDE SEQUENCE [LARGE SCALE GENOMIC DNA]</scope>
    <source>
        <strain evidence="14">SD108</strain>
    </source>
</reference>
<dbReference type="InterPro" id="IPR005804">
    <property type="entry name" value="FA_desaturase_dom"/>
</dbReference>
<evidence type="ECO:0000256" key="7">
    <source>
        <dbReference type="ARBA" id="ARBA00023098"/>
    </source>
</evidence>